<keyword evidence="2" id="KW-0378">Hydrolase</keyword>
<accession>A0ABW3CRK4</accession>
<dbReference type="EMBL" id="JBHTIR010004161">
    <property type="protein sequence ID" value="MFD0856545.1"/>
    <property type="molecule type" value="Genomic_DNA"/>
</dbReference>
<sequence length="150" mass="15831">VGRHLNEAVAREPHLASMGTTLTVLLLDRNRAALAHIGDSRAYLLRDGRLSPLTTDHTVVRTLVDSGLLTSQQAAEHPQRSLLCKALDAGGTAEPDVSAQQLYPGDRLLLCSDGLSGAHIIEFPNPIQGGTSANTIYVATTSPDPSGEIT</sequence>
<dbReference type="InterPro" id="IPR036457">
    <property type="entry name" value="PPM-type-like_dom_sf"/>
</dbReference>
<dbReference type="GO" id="GO:0004722">
    <property type="term" value="F:protein serine/threonine phosphatase activity"/>
    <property type="evidence" value="ECO:0007669"/>
    <property type="project" value="UniProtKB-EC"/>
</dbReference>
<feature type="non-terminal residue" evidence="2">
    <location>
        <position position="1"/>
    </location>
</feature>
<dbReference type="SUPFAM" id="SSF81606">
    <property type="entry name" value="PP2C-like"/>
    <property type="match status" value="1"/>
</dbReference>
<comment type="caution">
    <text evidence="2">The sequence shown here is derived from an EMBL/GenBank/DDBJ whole genome shotgun (WGS) entry which is preliminary data.</text>
</comment>
<dbReference type="Proteomes" id="UP001597083">
    <property type="component" value="Unassembled WGS sequence"/>
</dbReference>
<reference evidence="3" key="1">
    <citation type="journal article" date="2019" name="Int. J. Syst. Evol. Microbiol.">
        <title>The Global Catalogue of Microorganisms (GCM) 10K type strain sequencing project: providing services to taxonomists for standard genome sequencing and annotation.</title>
        <authorList>
            <consortium name="The Broad Institute Genomics Platform"/>
            <consortium name="The Broad Institute Genome Sequencing Center for Infectious Disease"/>
            <person name="Wu L."/>
            <person name="Ma J."/>
        </authorList>
    </citation>
    <scope>NUCLEOTIDE SEQUENCE [LARGE SCALE GENOMIC DNA]</scope>
    <source>
        <strain evidence="3">JCM 31696</strain>
    </source>
</reference>
<evidence type="ECO:0000259" key="1">
    <source>
        <dbReference type="PROSITE" id="PS51746"/>
    </source>
</evidence>
<dbReference type="InterPro" id="IPR001932">
    <property type="entry name" value="PPM-type_phosphatase-like_dom"/>
</dbReference>
<evidence type="ECO:0000313" key="2">
    <source>
        <dbReference type="EMBL" id="MFD0856545.1"/>
    </source>
</evidence>
<gene>
    <name evidence="2" type="ORF">ACFQ07_30180</name>
</gene>
<dbReference type="EC" id="3.1.3.16" evidence="2"/>
<protein>
    <submittedName>
        <fullName evidence="2">PP2C family protein-serine/threonine phosphatase</fullName>
        <ecNumber evidence="2">3.1.3.16</ecNumber>
    </submittedName>
</protein>
<organism evidence="2 3">
    <name type="scientific">Actinomadura adrarensis</name>
    <dbReference type="NCBI Taxonomy" id="1819600"/>
    <lineage>
        <taxon>Bacteria</taxon>
        <taxon>Bacillati</taxon>
        <taxon>Actinomycetota</taxon>
        <taxon>Actinomycetes</taxon>
        <taxon>Streptosporangiales</taxon>
        <taxon>Thermomonosporaceae</taxon>
        <taxon>Actinomadura</taxon>
    </lineage>
</organism>
<evidence type="ECO:0000313" key="3">
    <source>
        <dbReference type="Proteomes" id="UP001597083"/>
    </source>
</evidence>
<keyword evidence="3" id="KW-1185">Reference proteome</keyword>
<dbReference type="PROSITE" id="PS51746">
    <property type="entry name" value="PPM_2"/>
    <property type="match status" value="1"/>
</dbReference>
<name>A0ABW3CRK4_9ACTN</name>
<proteinExistence type="predicted"/>
<dbReference type="Gene3D" id="3.60.40.10">
    <property type="entry name" value="PPM-type phosphatase domain"/>
    <property type="match status" value="1"/>
</dbReference>
<feature type="domain" description="PPM-type phosphatase" evidence="1">
    <location>
        <begin position="1"/>
        <end position="150"/>
    </location>
</feature>
<dbReference type="Pfam" id="PF00481">
    <property type="entry name" value="PP2C"/>
    <property type="match status" value="1"/>
</dbReference>
<dbReference type="CDD" id="cd00143">
    <property type="entry name" value="PP2Cc"/>
    <property type="match status" value="1"/>
</dbReference>